<feature type="region of interest" description="Disordered" evidence="5">
    <location>
        <begin position="923"/>
        <end position="950"/>
    </location>
</feature>
<keyword evidence="4 6" id="KW-0472">Membrane</keyword>
<proteinExistence type="predicted"/>
<organism evidence="9 10">
    <name type="scientific">Leptomonas seymouri</name>
    <dbReference type="NCBI Taxonomy" id="5684"/>
    <lineage>
        <taxon>Eukaryota</taxon>
        <taxon>Discoba</taxon>
        <taxon>Euglenozoa</taxon>
        <taxon>Kinetoplastea</taxon>
        <taxon>Metakinetoplastina</taxon>
        <taxon>Trypanosomatida</taxon>
        <taxon>Trypanosomatidae</taxon>
        <taxon>Leishmaniinae</taxon>
        <taxon>Leptomonas</taxon>
    </lineage>
</organism>
<dbReference type="Gene3D" id="3.40.50.1820">
    <property type="entry name" value="alpha/beta hydrolase"/>
    <property type="match status" value="1"/>
</dbReference>
<comment type="subcellular location">
    <subcellularLocation>
        <location evidence="1">Membrane</location>
        <topology evidence="1">Multi-pass membrane protein</topology>
    </subcellularLocation>
</comment>
<evidence type="ECO:0000256" key="6">
    <source>
        <dbReference type="SAM" id="Phobius"/>
    </source>
</evidence>
<evidence type="ECO:0000313" key="9">
    <source>
        <dbReference type="EMBL" id="KPI87534.1"/>
    </source>
</evidence>
<dbReference type="PANTHER" id="PTHR45856">
    <property type="entry name" value="ALPHA/BETA-HYDROLASES SUPERFAMILY PROTEIN"/>
    <property type="match status" value="1"/>
</dbReference>
<feature type="region of interest" description="Disordered" evidence="5">
    <location>
        <begin position="283"/>
        <end position="303"/>
    </location>
</feature>
<dbReference type="GO" id="GO:0006629">
    <property type="term" value="P:lipid metabolic process"/>
    <property type="evidence" value="ECO:0007669"/>
    <property type="project" value="InterPro"/>
</dbReference>
<evidence type="ECO:0000259" key="8">
    <source>
        <dbReference type="Pfam" id="PF06664"/>
    </source>
</evidence>
<feature type="compositionally biased region" description="Basic and acidic residues" evidence="5">
    <location>
        <begin position="1685"/>
        <end position="1695"/>
    </location>
</feature>
<dbReference type="VEuPathDB" id="TriTrypDB:Lsey_0083_0080"/>
<feature type="region of interest" description="Disordered" evidence="5">
    <location>
        <begin position="1668"/>
        <end position="1695"/>
    </location>
</feature>
<evidence type="ECO:0000256" key="4">
    <source>
        <dbReference type="ARBA" id="ARBA00023136"/>
    </source>
</evidence>
<keyword evidence="2 6" id="KW-0812">Transmembrane</keyword>
<feature type="region of interest" description="Disordered" evidence="5">
    <location>
        <begin position="1059"/>
        <end position="1093"/>
    </location>
</feature>
<dbReference type="SUPFAM" id="SSF53474">
    <property type="entry name" value="alpha/beta-Hydrolases"/>
    <property type="match status" value="1"/>
</dbReference>
<evidence type="ECO:0000256" key="5">
    <source>
        <dbReference type="SAM" id="MobiDB-lite"/>
    </source>
</evidence>
<dbReference type="InterPro" id="IPR051218">
    <property type="entry name" value="Sec_MonoDiacylglyc_Lipase"/>
</dbReference>
<feature type="region of interest" description="Disordered" evidence="5">
    <location>
        <begin position="853"/>
        <end position="894"/>
    </location>
</feature>
<dbReference type="CDD" id="cd00519">
    <property type="entry name" value="Lipase_3"/>
    <property type="match status" value="1"/>
</dbReference>
<evidence type="ECO:0000256" key="1">
    <source>
        <dbReference type="ARBA" id="ARBA00004141"/>
    </source>
</evidence>
<feature type="domain" description="Wntless-like transmembrane" evidence="8">
    <location>
        <begin position="457"/>
        <end position="518"/>
    </location>
</feature>
<dbReference type="OMA" id="NYICKPM"/>
<keyword evidence="10" id="KW-1185">Reference proteome</keyword>
<feature type="region of interest" description="Disordered" evidence="5">
    <location>
        <begin position="603"/>
        <end position="626"/>
    </location>
</feature>
<accession>A0A0N1I4V7</accession>
<feature type="transmembrane region" description="Helical" evidence="6">
    <location>
        <begin position="696"/>
        <end position="715"/>
    </location>
</feature>
<protein>
    <submittedName>
        <fullName evidence="9">Uncharacterized protein</fullName>
    </submittedName>
</protein>
<feature type="region of interest" description="Disordered" evidence="5">
    <location>
        <begin position="1"/>
        <end position="27"/>
    </location>
</feature>
<comment type="caution">
    <text evidence="9">The sequence shown here is derived from an EMBL/GenBank/DDBJ whole genome shotgun (WGS) entry which is preliminary data.</text>
</comment>
<feature type="compositionally biased region" description="Basic and acidic residues" evidence="5">
    <location>
        <begin position="853"/>
        <end position="867"/>
    </location>
</feature>
<keyword evidence="3 6" id="KW-1133">Transmembrane helix</keyword>
<dbReference type="Pfam" id="PF06664">
    <property type="entry name" value="WLS-like_TM"/>
    <property type="match status" value="1"/>
</dbReference>
<dbReference type="InterPro" id="IPR029058">
    <property type="entry name" value="AB_hydrolase_fold"/>
</dbReference>
<evidence type="ECO:0000256" key="3">
    <source>
        <dbReference type="ARBA" id="ARBA00022989"/>
    </source>
</evidence>
<sequence length="1712" mass="186063">MSAPENQGLVHADGAPPRAGRRTSWSAHRQITRHTSASAVSSDSVAAPHPVELQVETMSSVSTQIFLYTWYAVLIIAMVVESNVGLQWVSRNFCGDATVSAYHLEDWNSTACLSWEEYWVRPSYAPRRDGTDEVERGFGLVAHNGALQNGGHVGSDTYGQTAWPPARGSMRDESSTFAPHRGGNDEARSCESQPPSGLTILAGAGKPPEGKGTASSPSSQGKCVMMPTTSSSTSPPPRPTMPPLERVFKLRWTADALSGIMDRELNRFLHVFISLASPLAQAPAPSARRDNQEGATDPPPSWKSYEVSVALEEVSIALSDMSDRYAVGSGVRKESALDLTSASITSSSSSSASSSSERNGTKDVYTYKTSVTCWSKALRCSNIVLPANVVIPSNHSRLTVTLIDVEAELAEATVRAAAAIGCVDGSFIEGTRCAARSALTSSSSPTTGVGVMYQRARYTICTIAFRYLFLLITVVSTLRFLYRSRQAHRMQYEQKWTLALQLGLILYLNPLYWWCIYAGEEAQWGGKSIREWEGVAAVIPGALSSDRTATPLALWRLALYYIEFHIPTYFVALTVCYIWGVIAGSFRWSSAATAALSQRAASAPKPAPPASPSAHASATLRDTSPDELPASVTVPLTVTLSGSKLARRRVHVLMALFMLAVAILDTVTLFVERDDSAGRWGEATCRTACCLNVQQATLVLIVGGILSSGVGLYWLRRNLARHPYLSTRPQQLACRIMIFIYFTGALYCAAQALLLVTLYAQLIAIIYYQPLVQLSHLLVLTSFVNHMTYVYTTTQSSLQIPLRPSDPRWKTVGWSSRWYRWLAWHGGSLYLFFNEAEEVRFYEVQVGYQLEKRERKEQRKRREEANKTNEVAQHQQCQDQLLPPRRDATLGSSSEHAWKAGVPEPYQALQSRAYCPYHLREGRTEAAPGDSRPDCFSANTHQNAAAPPPPLPRLPAPFFVTSAITYSALSELEEADWLLQPEGALMERHRSLSTVTQPSSNTTESDDFHYDDNDDEVDNGAVLSEDGTARRVQGNEIAGRRTPSWVPSGASPFLPGVTPGAVPDGASNSGLGAGYTNDENSTTASTKERLPSHRTLSRVSSRVLVALRNAESRLVDGTATFVDLLAEKCVDRPLQVLLRQRARQHFVFFNLETAIDCLNLSREAYAVQESRGDGLIDTGIRVSAGEMPRAALTLVERVVVALLGLCFKRSPLEPSAVAGTAVVDESVVGSEGVAVMGESDECAPLLSNEAASGSVDACAASPISDVASRGGRRGASRAGSAGNSSPWWLLFMARGAGAAANSPERSAETTDGFSTPTRLQLCCSPKPSAAPALAPTPLQTQPLINIEQYGYHSVAVLDTRGVQVLVAHMDVSGACPVHTGKHPRLTIAFRGTDNVANVLEDIRFRQRKWKEMETPTLLPRATVHSGFLELWMSLKEAVMDVVLKELRNQHAAPSEDDPEDGSVSESAAAAASSAIAGSGGNRILRSAVPFSTRWTAQATDSTQERGQSSFLRIYVTGHSLGGALACLCAYSLRRMLLLIEYPEPDVVVYTYGQPRIGNLIFKQHYNRAVPCTFRVVNESDVVSGFSILGGHHVGTQVNVDRHGNYICKPMYIERLLRPTRGRGLALLNHKLTAYANSLNAVADAYAGGACPVRCLESYIEPIESASSPGVEMIEGSETTPATRLPQREEVDEGERGRPVLCREAAGFSSLHR</sequence>
<dbReference type="Proteomes" id="UP000038009">
    <property type="component" value="Unassembled WGS sequence"/>
</dbReference>
<dbReference type="Pfam" id="PF01764">
    <property type="entry name" value="Lipase_3"/>
    <property type="match status" value="1"/>
</dbReference>
<reference evidence="9 10" key="1">
    <citation type="journal article" date="2015" name="PLoS Pathog.">
        <title>Leptomonas seymouri: Adaptations to the Dixenous Life Cycle Analyzed by Genome Sequencing, Transcriptome Profiling and Co-infection with Leishmania donovani.</title>
        <authorList>
            <person name="Kraeva N."/>
            <person name="Butenko A."/>
            <person name="Hlavacova J."/>
            <person name="Kostygov A."/>
            <person name="Myskova J."/>
            <person name="Grybchuk D."/>
            <person name="Lestinova T."/>
            <person name="Votypka J."/>
            <person name="Volf P."/>
            <person name="Opperdoes F."/>
            <person name="Flegontov P."/>
            <person name="Lukes J."/>
            <person name="Yurchenko V."/>
        </authorList>
    </citation>
    <scope>NUCLEOTIDE SEQUENCE [LARGE SCALE GENOMIC DNA]</scope>
    <source>
        <strain evidence="9 10">ATCC 30220</strain>
    </source>
</reference>
<feature type="transmembrane region" description="Helical" evidence="6">
    <location>
        <begin position="494"/>
        <end position="514"/>
    </location>
</feature>
<feature type="region of interest" description="Disordered" evidence="5">
    <location>
        <begin position="990"/>
        <end position="1012"/>
    </location>
</feature>
<dbReference type="PANTHER" id="PTHR45856:SF11">
    <property type="entry name" value="FUNGAL LIPASE-LIKE DOMAIN-CONTAINING PROTEIN"/>
    <property type="match status" value="1"/>
</dbReference>
<feature type="compositionally biased region" description="Polar residues" evidence="5">
    <location>
        <begin position="992"/>
        <end position="1003"/>
    </location>
</feature>
<feature type="domain" description="Fungal lipase-type" evidence="7">
    <location>
        <begin position="1511"/>
        <end position="1583"/>
    </location>
</feature>
<dbReference type="EMBL" id="LJSK01000083">
    <property type="protein sequence ID" value="KPI87534.1"/>
    <property type="molecule type" value="Genomic_DNA"/>
</dbReference>
<evidence type="ECO:0000313" key="10">
    <source>
        <dbReference type="Proteomes" id="UP000038009"/>
    </source>
</evidence>
<feature type="region of interest" description="Disordered" evidence="5">
    <location>
        <begin position="1449"/>
        <end position="1468"/>
    </location>
</feature>
<evidence type="ECO:0000259" key="7">
    <source>
        <dbReference type="Pfam" id="PF01764"/>
    </source>
</evidence>
<feature type="transmembrane region" description="Helical" evidence="6">
    <location>
        <begin position="650"/>
        <end position="671"/>
    </location>
</feature>
<dbReference type="GO" id="GO:0016020">
    <property type="term" value="C:membrane"/>
    <property type="evidence" value="ECO:0007669"/>
    <property type="project" value="UniProtKB-SubCell"/>
</dbReference>
<feature type="region of interest" description="Disordered" evidence="5">
    <location>
        <begin position="164"/>
        <end position="242"/>
    </location>
</feature>
<feature type="transmembrane region" description="Helical" evidence="6">
    <location>
        <begin position="558"/>
        <end position="580"/>
    </location>
</feature>
<dbReference type="OrthoDB" id="345705at2759"/>
<dbReference type="InterPro" id="IPR047843">
    <property type="entry name" value="WLS-like_TM"/>
</dbReference>
<feature type="compositionally biased region" description="Polar residues" evidence="5">
    <location>
        <begin position="868"/>
        <end position="879"/>
    </location>
</feature>
<dbReference type="InterPro" id="IPR002921">
    <property type="entry name" value="Fungal_lipase-type"/>
</dbReference>
<feature type="transmembrane region" description="Helical" evidence="6">
    <location>
        <begin position="736"/>
        <end position="768"/>
    </location>
</feature>
<gene>
    <name evidence="9" type="ORF">ABL78_3377</name>
</gene>
<feature type="transmembrane region" description="Helical" evidence="6">
    <location>
        <begin position="464"/>
        <end position="482"/>
    </location>
</feature>
<name>A0A0N1I4V7_LEPSE</name>
<evidence type="ECO:0000256" key="2">
    <source>
        <dbReference type="ARBA" id="ARBA00022692"/>
    </source>
</evidence>